<feature type="transmembrane region" description="Helical" evidence="6">
    <location>
        <begin position="770"/>
        <end position="798"/>
    </location>
</feature>
<dbReference type="PANTHER" id="PTHR30287:SF1">
    <property type="entry name" value="INNER MEMBRANE PROTEIN"/>
    <property type="match status" value="1"/>
</dbReference>
<evidence type="ECO:0000259" key="7">
    <source>
        <dbReference type="Pfam" id="PF02687"/>
    </source>
</evidence>
<keyword evidence="2" id="KW-1003">Cell membrane</keyword>
<evidence type="ECO:0000256" key="2">
    <source>
        <dbReference type="ARBA" id="ARBA00022475"/>
    </source>
</evidence>
<dbReference type="OrthoDB" id="5292592at2"/>
<feature type="transmembrane region" description="Helical" evidence="6">
    <location>
        <begin position="727"/>
        <end position="749"/>
    </location>
</feature>
<feature type="transmembrane region" description="Helical" evidence="6">
    <location>
        <begin position="360"/>
        <end position="384"/>
    </location>
</feature>
<dbReference type="GO" id="GO:0005524">
    <property type="term" value="F:ATP binding"/>
    <property type="evidence" value="ECO:0007669"/>
    <property type="project" value="UniProtKB-KW"/>
</dbReference>
<dbReference type="EMBL" id="CP036290">
    <property type="protein sequence ID" value="QDU83556.1"/>
    <property type="molecule type" value="Genomic_DNA"/>
</dbReference>
<keyword evidence="5 6" id="KW-0472">Membrane</keyword>
<accession>A0A518CWE7</accession>
<dbReference type="InterPro" id="IPR003838">
    <property type="entry name" value="ABC3_permease_C"/>
</dbReference>
<gene>
    <name evidence="8" type="ORF">Pla163_06550</name>
</gene>
<feature type="transmembrane region" description="Helical" evidence="6">
    <location>
        <begin position="428"/>
        <end position="447"/>
    </location>
</feature>
<comment type="subcellular location">
    <subcellularLocation>
        <location evidence="1">Cell membrane</location>
        <topology evidence="1">Multi-pass membrane protein</topology>
    </subcellularLocation>
</comment>
<dbReference type="AlphaFoldDB" id="A0A518CWE7"/>
<evidence type="ECO:0000256" key="5">
    <source>
        <dbReference type="ARBA" id="ARBA00023136"/>
    </source>
</evidence>
<proteinExistence type="predicted"/>
<dbReference type="PANTHER" id="PTHR30287">
    <property type="entry name" value="MEMBRANE COMPONENT OF PREDICTED ABC SUPERFAMILY METABOLITE UPTAKE TRANSPORTER"/>
    <property type="match status" value="1"/>
</dbReference>
<dbReference type="InterPro" id="IPR038766">
    <property type="entry name" value="Membrane_comp_ABC_pdt"/>
</dbReference>
<dbReference type="Proteomes" id="UP000319342">
    <property type="component" value="Chromosome"/>
</dbReference>
<sequence length="848" mass="88358">MSGSSNSSPRLGAVLRAVLAETRASRGRLIFFTACLAVGVAAVVAVASLVGAFESGLRSESRTLLAADLRVSARRELPPQLTEAMATVPHRRADLRELAALATAGEDSRLVEVKVVEGGYPFYGELGLEPASASLVTLGAGEAFAAPELTAALGIDVGEAFDLGGATFTLAALVVDEPDRLDFQMTLGPRVIVTRAGFDRTQLGTAASRVRHSALFALDGDPLDAEVAAIGERLRDALPDAGYLSIQTRGEAQPNITRSLGQVRSYLGLVALLSLLLGGIGVSQIVRAWLAGRTRSVAVLRCLGLRASEIAGVYLGNVILLAIAGCVVGALLGSLAPLVVGRLAPDLFEGAPSVGPQLGAMARGVGLGLVTALLFALPPLAAVWRVPPSSVLRAEAAPLPAPKVVRVGGPIALLVGVVLAAWVQSENLLHALAFAGGLALLTGLLYGGARGIEQAARAVPRGRLWPTLEHGLAAFSRPGAGTTGAICALGIGVMVVVTMWLVQDRMSRALREALPSAAPSVFLVDVQPDQWEGVRAALDEHGATAVNSNPVVMARLRSIDGRPVTELAEESRDSGRAAWMFTREQRLTWQEELSGDNQLVAGELWSDPDPFEVSVEEGYAEDLGVGLGSRIAIDVQGVPIELLVTSIRTVEWESFNINFFLVVEPGALDDAPHFRLAAARVDPPEAELALQRTVAERAPNVTLLRVRPLLEKVAGILDRIALGVRGLGAFTVLTGLVILAGAVGTTAARRAREAALLKALGATRGIVVRLFAVEYALGGFVAGAIGSVGALALTWAFMAQLEQVTDDQPLPLLAVPVTALVTAALATLSGLAASLRALRARPIETLRG</sequence>
<dbReference type="GO" id="GO:0005886">
    <property type="term" value="C:plasma membrane"/>
    <property type="evidence" value="ECO:0007669"/>
    <property type="project" value="UniProtKB-SubCell"/>
</dbReference>
<feature type="transmembrane region" description="Helical" evidence="6">
    <location>
        <begin position="29"/>
        <end position="53"/>
    </location>
</feature>
<evidence type="ECO:0000256" key="6">
    <source>
        <dbReference type="SAM" id="Phobius"/>
    </source>
</evidence>
<dbReference type="RefSeq" id="WP_145183459.1">
    <property type="nucleotide sequence ID" value="NZ_CP036290.1"/>
</dbReference>
<protein>
    <submittedName>
        <fullName evidence="8">Macrolide transporter ATP-binding /permease protein</fullName>
    </submittedName>
</protein>
<dbReference type="Pfam" id="PF02687">
    <property type="entry name" value="FtsX"/>
    <property type="match status" value="2"/>
</dbReference>
<keyword evidence="8" id="KW-0547">Nucleotide-binding</keyword>
<feature type="transmembrane region" description="Helical" evidence="6">
    <location>
        <begin position="810"/>
        <end position="833"/>
    </location>
</feature>
<feature type="transmembrane region" description="Helical" evidence="6">
    <location>
        <begin position="266"/>
        <end position="290"/>
    </location>
</feature>
<evidence type="ECO:0000313" key="8">
    <source>
        <dbReference type="EMBL" id="QDU83556.1"/>
    </source>
</evidence>
<evidence type="ECO:0000256" key="3">
    <source>
        <dbReference type="ARBA" id="ARBA00022692"/>
    </source>
</evidence>
<feature type="domain" description="ABC3 transporter permease C-terminal" evidence="7">
    <location>
        <begin position="728"/>
        <end position="839"/>
    </location>
</feature>
<feature type="domain" description="ABC3 transporter permease C-terminal" evidence="7">
    <location>
        <begin position="269"/>
        <end position="383"/>
    </location>
</feature>
<keyword evidence="3 6" id="KW-0812">Transmembrane</keyword>
<feature type="transmembrane region" description="Helical" evidence="6">
    <location>
        <begin position="404"/>
        <end position="422"/>
    </location>
</feature>
<organism evidence="8 9">
    <name type="scientific">Rohdeia mirabilis</name>
    <dbReference type="NCBI Taxonomy" id="2528008"/>
    <lineage>
        <taxon>Bacteria</taxon>
        <taxon>Pseudomonadati</taxon>
        <taxon>Planctomycetota</taxon>
        <taxon>Planctomycetia</taxon>
        <taxon>Planctomycetia incertae sedis</taxon>
        <taxon>Rohdeia</taxon>
    </lineage>
</organism>
<keyword evidence="8" id="KW-0067">ATP-binding</keyword>
<name>A0A518CWE7_9BACT</name>
<evidence type="ECO:0000256" key="4">
    <source>
        <dbReference type="ARBA" id="ARBA00022989"/>
    </source>
</evidence>
<feature type="transmembrane region" description="Helical" evidence="6">
    <location>
        <begin position="311"/>
        <end position="340"/>
    </location>
</feature>
<keyword evidence="9" id="KW-1185">Reference proteome</keyword>
<evidence type="ECO:0000256" key="1">
    <source>
        <dbReference type="ARBA" id="ARBA00004651"/>
    </source>
</evidence>
<reference evidence="8 9" key="1">
    <citation type="submission" date="2019-02" db="EMBL/GenBank/DDBJ databases">
        <title>Deep-cultivation of Planctomycetes and their phenomic and genomic characterization uncovers novel biology.</title>
        <authorList>
            <person name="Wiegand S."/>
            <person name="Jogler M."/>
            <person name="Boedeker C."/>
            <person name="Pinto D."/>
            <person name="Vollmers J."/>
            <person name="Rivas-Marin E."/>
            <person name="Kohn T."/>
            <person name="Peeters S.H."/>
            <person name="Heuer A."/>
            <person name="Rast P."/>
            <person name="Oberbeckmann S."/>
            <person name="Bunk B."/>
            <person name="Jeske O."/>
            <person name="Meyerdierks A."/>
            <person name="Storesund J.E."/>
            <person name="Kallscheuer N."/>
            <person name="Luecker S."/>
            <person name="Lage O.M."/>
            <person name="Pohl T."/>
            <person name="Merkel B.J."/>
            <person name="Hornburger P."/>
            <person name="Mueller R.-W."/>
            <person name="Bruemmer F."/>
            <person name="Labrenz M."/>
            <person name="Spormann A.M."/>
            <person name="Op den Camp H."/>
            <person name="Overmann J."/>
            <person name="Amann R."/>
            <person name="Jetten M.S.M."/>
            <person name="Mascher T."/>
            <person name="Medema M.H."/>
            <person name="Devos D.P."/>
            <person name="Kaster A.-K."/>
            <person name="Ovreas L."/>
            <person name="Rohde M."/>
            <person name="Galperin M.Y."/>
            <person name="Jogler C."/>
        </authorList>
    </citation>
    <scope>NUCLEOTIDE SEQUENCE [LARGE SCALE GENOMIC DNA]</scope>
    <source>
        <strain evidence="8 9">Pla163</strain>
    </source>
</reference>
<evidence type="ECO:0000313" key="9">
    <source>
        <dbReference type="Proteomes" id="UP000319342"/>
    </source>
</evidence>
<keyword evidence="4 6" id="KW-1133">Transmembrane helix</keyword>
<feature type="transmembrane region" description="Helical" evidence="6">
    <location>
        <begin position="480"/>
        <end position="502"/>
    </location>
</feature>